<comment type="caution">
    <text evidence="2">The sequence shown here is derived from an EMBL/GenBank/DDBJ whole genome shotgun (WGS) entry which is preliminary data.</text>
</comment>
<dbReference type="Proteomes" id="UP001152622">
    <property type="component" value="Chromosome 8"/>
</dbReference>
<protein>
    <submittedName>
        <fullName evidence="2">Uncharacterized protein</fullName>
    </submittedName>
</protein>
<name>A0A9Q1F526_SYNKA</name>
<evidence type="ECO:0000313" key="2">
    <source>
        <dbReference type="EMBL" id="KAJ8351347.1"/>
    </source>
</evidence>
<reference evidence="2" key="1">
    <citation type="journal article" date="2023" name="Science">
        <title>Genome structures resolve the early diversification of teleost fishes.</title>
        <authorList>
            <person name="Parey E."/>
            <person name="Louis A."/>
            <person name="Montfort J."/>
            <person name="Bouchez O."/>
            <person name="Roques C."/>
            <person name="Iampietro C."/>
            <person name="Lluch J."/>
            <person name="Castinel A."/>
            <person name="Donnadieu C."/>
            <person name="Desvignes T."/>
            <person name="Floi Bucao C."/>
            <person name="Jouanno E."/>
            <person name="Wen M."/>
            <person name="Mejri S."/>
            <person name="Dirks R."/>
            <person name="Jansen H."/>
            <person name="Henkel C."/>
            <person name="Chen W.J."/>
            <person name="Zahm M."/>
            <person name="Cabau C."/>
            <person name="Klopp C."/>
            <person name="Thompson A.W."/>
            <person name="Robinson-Rechavi M."/>
            <person name="Braasch I."/>
            <person name="Lecointre G."/>
            <person name="Bobe J."/>
            <person name="Postlethwait J.H."/>
            <person name="Berthelot C."/>
            <person name="Roest Crollius H."/>
            <person name="Guiguen Y."/>
        </authorList>
    </citation>
    <scope>NUCLEOTIDE SEQUENCE</scope>
    <source>
        <strain evidence="2">WJC10195</strain>
    </source>
</reference>
<keyword evidence="3" id="KW-1185">Reference proteome</keyword>
<accession>A0A9Q1F526</accession>
<gene>
    <name evidence="2" type="ORF">SKAU_G00228230</name>
</gene>
<feature type="region of interest" description="Disordered" evidence="1">
    <location>
        <begin position="100"/>
        <end position="130"/>
    </location>
</feature>
<sequence length="130" mass="14270">MFFEIRGLGEELVVHCLVAGITVLHLEFELLFPSDHKLWSLTPRLMSTATRARMCTAWPASCGRYTGATPVHPGAHSPGNQLTGTDGDAFELLCGWERGPRQHHKHGAEESPDRDGVKGHTGITDATFHQ</sequence>
<dbReference type="AlphaFoldDB" id="A0A9Q1F526"/>
<evidence type="ECO:0000256" key="1">
    <source>
        <dbReference type="SAM" id="MobiDB-lite"/>
    </source>
</evidence>
<proteinExistence type="predicted"/>
<dbReference type="EMBL" id="JAINUF010000008">
    <property type="protein sequence ID" value="KAJ8351347.1"/>
    <property type="molecule type" value="Genomic_DNA"/>
</dbReference>
<organism evidence="2 3">
    <name type="scientific">Synaphobranchus kaupii</name>
    <name type="common">Kaup's arrowtooth eel</name>
    <dbReference type="NCBI Taxonomy" id="118154"/>
    <lineage>
        <taxon>Eukaryota</taxon>
        <taxon>Metazoa</taxon>
        <taxon>Chordata</taxon>
        <taxon>Craniata</taxon>
        <taxon>Vertebrata</taxon>
        <taxon>Euteleostomi</taxon>
        <taxon>Actinopterygii</taxon>
        <taxon>Neopterygii</taxon>
        <taxon>Teleostei</taxon>
        <taxon>Anguilliformes</taxon>
        <taxon>Synaphobranchidae</taxon>
        <taxon>Synaphobranchus</taxon>
    </lineage>
</organism>
<feature type="compositionally biased region" description="Basic and acidic residues" evidence="1">
    <location>
        <begin position="107"/>
        <end position="118"/>
    </location>
</feature>
<evidence type="ECO:0000313" key="3">
    <source>
        <dbReference type="Proteomes" id="UP001152622"/>
    </source>
</evidence>